<protein>
    <recommendedName>
        <fullName evidence="4">Large ribosomal subunit protein uL4m</fullName>
    </recommendedName>
</protein>
<dbReference type="RefSeq" id="XP_045955525.1">
    <property type="nucleotide sequence ID" value="XM_046098437.1"/>
</dbReference>
<gene>
    <name evidence="5" type="ORF">BKA67DRAFT_523082</name>
</gene>
<name>A0A9P8UFF7_9PEZI</name>
<evidence type="ECO:0000256" key="3">
    <source>
        <dbReference type="ARBA" id="ARBA00023274"/>
    </source>
</evidence>
<sequence>MAGKGARGLTEAFRALSVSSQTCSQAASHRLPSLTRSMATEAPLPQAATPVDSRSASNLWHAQPTVPLTIFSFPSYEPQRLESWSSKHLNLPLRRDILHLAVVYEGDNTRQGTASAKTRYEVRGSGRKLYAQKGLGRARVGDARSPLRRGGGKTFGPKPRDFGTKLNRKVYDLAWRTALSYRYRRGELVVCQDGMELPLPAEFEQLILNRQIRDEELIDGFKVRWMRQVMERNEWGKQNGRSTIITNSWRDDLFAAMDLIPNYGRALDVDDVDVKDLLETGRLVVERSALQEMIERHSSDLASSVYMGGSIVGSKSPESGKIIVE</sequence>
<dbReference type="Pfam" id="PF00573">
    <property type="entry name" value="Ribosomal_L4"/>
    <property type="match status" value="1"/>
</dbReference>
<evidence type="ECO:0000313" key="6">
    <source>
        <dbReference type="Proteomes" id="UP000758603"/>
    </source>
</evidence>
<keyword evidence="2 5" id="KW-0689">Ribosomal protein</keyword>
<dbReference type="GO" id="GO:1990904">
    <property type="term" value="C:ribonucleoprotein complex"/>
    <property type="evidence" value="ECO:0007669"/>
    <property type="project" value="UniProtKB-KW"/>
</dbReference>
<organism evidence="5 6">
    <name type="scientific">Truncatella angustata</name>
    <dbReference type="NCBI Taxonomy" id="152316"/>
    <lineage>
        <taxon>Eukaryota</taxon>
        <taxon>Fungi</taxon>
        <taxon>Dikarya</taxon>
        <taxon>Ascomycota</taxon>
        <taxon>Pezizomycotina</taxon>
        <taxon>Sordariomycetes</taxon>
        <taxon>Xylariomycetidae</taxon>
        <taxon>Amphisphaeriales</taxon>
        <taxon>Sporocadaceae</taxon>
        <taxon>Truncatella</taxon>
    </lineage>
</organism>
<keyword evidence="6" id="KW-1185">Reference proteome</keyword>
<proteinExistence type="inferred from homology"/>
<dbReference type="AlphaFoldDB" id="A0A9P8UFF7"/>
<dbReference type="InterPro" id="IPR023574">
    <property type="entry name" value="Ribosomal_uL4_dom_sf"/>
</dbReference>
<dbReference type="SUPFAM" id="SSF52166">
    <property type="entry name" value="Ribosomal protein L4"/>
    <property type="match status" value="1"/>
</dbReference>
<dbReference type="InterPro" id="IPR013005">
    <property type="entry name" value="Ribosomal_uL4-like"/>
</dbReference>
<dbReference type="InterPro" id="IPR002136">
    <property type="entry name" value="Ribosomal_uL4"/>
</dbReference>
<dbReference type="PANTHER" id="PTHR10746:SF6">
    <property type="entry name" value="LARGE RIBOSOMAL SUBUNIT PROTEIN UL4M"/>
    <property type="match status" value="1"/>
</dbReference>
<dbReference type="EMBL" id="JAGPXC010000007">
    <property type="protein sequence ID" value="KAH6649018.1"/>
    <property type="molecule type" value="Genomic_DNA"/>
</dbReference>
<evidence type="ECO:0000256" key="4">
    <source>
        <dbReference type="ARBA" id="ARBA00040565"/>
    </source>
</evidence>
<dbReference type="GO" id="GO:0003735">
    <property type="term" value="F:structural constituent of ribosome"/>
    <property type="evidence" value="ECO:0007669"/>
    <property type="project" value="InterPro"/>
</dbReference>
<evidence type="ECO:0000256" key="1">
    <source>
        <dbReference type="ARBA" id="ARBA00010528"/>
    </source>
</evidence>
<dbReference type="GO" id="GO:0005840">
    <property type="term" value="C:ribosome"/>
    <property type="evidence" value="ECO:0007669"/>
    <property type="project" value="UniProtKB-KW"/>
</dbReference>
<keyword evidence="3" id="KW-0687">Ribonucleoprotein</keyword>
<dbReference type="GO" id="GO:0006412">
    <property type="term" value="P:translation"/>
    <property type="evidence" value="ECO:0007669"/>
    <property type="project" value="InterPro"/>
</dbReference>
<accession>A0A9P8UFF7</accession>
<dbReference type="FunFam" id="3.40.1370.10:FF:000016">
    <property type="entry name" value="60S ribosomal protein L4, mitochondrial"/>
    <property type="match status" value="1"/>
</dbReference>
<dbReference type="Gene3D" id="3.40.1370.10">
    <property type="match status" value="1"/>
</dbReference>
<evidence type="ECO:0000256" key="2">
    <source>
        <dbReference type="ARBA" id="ARBA00022980"/>
    </source>
</evidence>
<comment type="caution">
    <text evidence="5">The sequence shown here is derived from an EMBL/GenBank/DDBJ whole genome shotgun (WGS) entry which is preliminary data.</text>
</comment>
<dbReference type="GeneID" id="70127329"/>
<dbReference type="PANTHER" id="PTHR10746">
    <property type="entry name" value="50S RIBOSOMAL PROTEIN L4"/>
    <property type="match status" value="1"/>
</dbReference>
<reference evidence="5" key="1">
    <citation type="journal article" date="2021" name="Nat. Commun.">
        <title>Genetic determinants of endophytism in the Arabidopsis root mycobiome.</title>
        <authorList>
            <person name="Mesny F."/>
            <person name="Miyauchi S."/>
            <person name="Thiergart T."/>
            <person name="Pickel B."/>
            <person name="Atanasova L."/>
            <person name="Karlsson M."/>
            <person name="Huettel B."/>
            <person name="Barry K.W."/>
            <person name="Haridas S."/>
            <person name="Chen C."/>
            <person name="Bauer D."/>
            <person name="Andreopoulos W."/>
            <person name="Pangilinan J."/>
            <person name="LaButti K."/>
            <person name="Riley R."/>
            <person name="Lipzen A."/>
            <person name="Clum A."/>
            <person name="Drula E."/>
            <person name="Henrissat B."/>
            <person name="Kohler A."/>
            <person name="Grigoriev I.V."/>
            <person name="Martin F.M."/>
            <person name="Hacquard S."/>
        </authorList>
    </citation>
    <scope>NUCLEOTIDE SEQUENCE</scope>
    <source>
        <strain evidence="5">MPI-SDFR-AT-0073</strain>
    </source>
</reference>
<dbReference type="Proteomes" id="UP000758603">
    <property type="component" value="Unassembled WGS sequence"/>
</dbReference>
<dbReference type="OrthoDB" id="275876at2759"/>
<comment type="similarity">
    <text evidence="1">Belongs to the universal ribosomal protein uL4 family.</text>
</comment>
<evidence type="ECO:0000313" key="5">
    <source>
        <dbReference type="EMBL" id="KAH6649018.1"/>
    </source>
</evidence>